<dbReference type="InterPro" id="IPR036259">
    <property type="entry name" value="MFS_trans_sf"/>
</dbReference>
<dbReference type="GO" id="GO:0005886">
    <property type="term" value="C:plasma membrane"/>
    <property type="evidence" value="ECO:0007669"/>
    <property type="project" value="UniProtKB-SubCell"/>
</dbReference>
<dbReference type="InterPro" id="IPR005829">
    <property type="entry name" value="Sugar_transporter_CS"/>
</dbReference>
<feature type="transmembrane region" description="Helical" evidence="6">
    <location>
        <begin position="165"/>
        <end position="186"/>
    </location>
</feature>
<dbReference type="CDD" id="cd17489">
    <property type="entry name" value="MFS_YfcJ_like"/>
    <property type="match status" value="1"/>
</dbReference>
<dbReference type="InterPro" id="IPR052714">
    <property type="entry name" value="MFS_Exporter"/>
</dbReference>
<feature type="transmembrane region" description="Helical" evidence="6">
    <location>
        <begin position="102"/>
        <end position="125"/>
    </location>
</feature>
<accession>G9YHQ1</accession>
<feature type="transmembrane region" description="Helical" evidence="6">
    <location>
        <begin position="339"/>
        <end position="360"/>
    </location>
</feature>
<comment type="caution">
    <text evidence="8">The sequence shown here is derived from an EMBL/GenBank/DDBJ whole genome shotgun (WGS) entry which is preliminary data.</text>
</comment>
<dbReference type="PROSITE" id="PS50850">
    <property type="entry name" value="MFS"/>
    <property type="match status" value="1"/>
</dbReference>
<dbReference type="Gene3D" id="1.20.1250.20">
    <property type="entry name" value="MFS general substrate transporter like domains"/>
    <property type="match status" value="1"/>
</dbReference>
<name>G9YHQ1_9FIRM</name>
<feature type="transmembrane region" description="Helical" evidence="6">
    <location>
        <begin position="366"/>
        <end position="386"/>
    </location>
</feature>
<dbReference type="RefSeq" id="WP_006790161.1">
    <property type="nucleotide sequence ID" value="NZ_JH417588.1"/>
</dbReference>
<feature type="transmembrane region" description="Helical" evidence="6">
    <location>
        <begin position="77"/>
        <end position="96"/>
    </location>
</feature>
<dbReference type="Proteomes" id="UP000005481">
    <property type="component" value="Unassembled WGS sequence"/>
</dbReference>
<dbReference type="SUPFAM" id="SSF103473">
    <property type="entry name" value="MFS general substrate transporter"/>
    <property type="match status" value="1"/>
</dbReference>
<keyword evidence="5 6" id="KW-0472">Membrane</keyword>
<evidence type="ECO:0000256" key="6">
    <source>
        <dbReference type="SAM" id="Phobius"/>
    </source>
</evidence>
<feature type="transmembrane region" description="Helical" evidence="6">
    <location>
        <begin position="216"/>
        <end position="235"/>
    </location>
</feature>
<dbReference type="HOGENOM" id="CLU_001265_10_13_9"/>
<organism evidence="8 9">
    <name type="scientific">Anaeroglobus geminatus F0357</name>
    <dbReference type="NCBI Taxonomy" id="861450"/>
    <lineage>
        <taxon>Bacteria</taxon>
        <taxon>Bacillati</taxon>
        <taxon>Bacillota</taxon>
        <taxon>Negativicutes</taxon>
        <taxon>Veillonellales</taxon>
        <taxon>Veillonellaceae</taxon>
        <taxon>Anaeroglobus</taxon>
    </lineage>
</organism>
<dbReference type="PROSITE" id="PS00217">
    <property type="entry name" value="SUGAR_TRANSPORT_2"/>
    <property type="match status" value="1"/>
</dbReference>
<dbReference type="PATRIC" id="fig|861450.3.peg.1103"/>
<keyword evidence="9" id="KW-1185">Reference proteome</keyword>
<feature type="transmembrane region" description="Helical" evidence="6">
    <location>
        <begin position="37"/>
        <end position="65"/>
    </location>
</feature>
<feature type="domain" description="Major facilitator superfamily (MFS) profile" evidence="7">
    <location>
        <begin position="12"/>
        <end position="389"/>
    </location>
</feature>
<dbReference type="InterPro" id="IPR011701">
    <property type="entry name" value="MFS"/>
</dbReference>
<dbReference type="eggNOG" id="COG2814">
    <property type="taxonomic scope" value="Bacteria"/>
</dbReference>
<protein>
    <submittedName>
        <fullName evidence="8">Transporter, major facilitator family protein</fullName>
    </submittedName>
</protein>
<dbReference type="PANTHER" id="PTHR23531">
    <property type="entry name" value="QUINOLENE RESISTANCE PROTEIN NORA"/>
    <property type="match status" value="1"/>
</dbReference>
<reference evidence="8 9" key="1">
    <citation type="submission" date="2011-08" db="EMBL/GenBank/DDBJ databases">
        <authorList>
            <person name="Weinstock G."/>
            <person name="Sodergren E."/>
            <person name="Clifton S."/>
            <person name="Fulton L."/>
            <person name="Fulton B."/>
            <person name="Courtney L."/>
            <person name="Fronick C."/>
            <person name="Harrison M."/>
            <person name="Strong C."/>
            <person name="Farmer C."/>
            <person name="Delahaunty K."/>
            <person name="Markovic C."/>
            <person name="Hall O."/>
            <person name="Minx P."/>
            <person name="Tomlinson C."/>
            <person name="Mitreva M."/>
            <person name="Hou S."/>
            <person name="Chen J."/>
            <person name="Wollam A."/>
            <person name="Pepin K.H."/>
            <person name="Johnson M."/>
            <person name="Bhonagiri V."/>
            <person name="Zhang X."/>
            <person name="Suruliraj S."/>
            <person name="Warren W."/>
            <person name="Chinwalla A."/>
            <person name="Mardis E.R."/>
            <person name="Wilson R.K."/>
        </authorList>
    </citation>
    <scope>NUCLEOTIDE SEQUENCE [LARGE SCALE GENOMIC DNA]</scope>
    <source>
        <strain evidence="8 9">F0357</strain>
    </source>
</reference>
<keyword evidence="4 6" id="KW-1133">Transmembrane helix</keyword>
<evidence type="ECO:0000256" key="4">
    <source>
        <dbReference type="ARBA" id="ARBA00022989"/>
    </source>
</evidence>
<feature type="transmembrane region" description="Helical" evidence="6">
    <location>
        <begin position="137"/>
        <end position="159"/>
    </location>
</feature>
<dbReference type="OrthoDB" id="9814001at2"/>
<evidence type="ECO:0000256" key="5">
    <source>
        <dbReference type="ARBA" id="ARBA00023136"/>
    </source>
</evidence>
<evidence type="ECO:0000313" key="9">
    <source>
        <dbReference type="Proteomes" id="UP000005481"/>
    </source>
</evidence>
<keyword evidence="2" id="KW-0813">Transport</keyword>
<feature type="transmembrane region" description="Helical" evidence="6">
    <location>
        <begin position="12"/>
        <end position="31"/>
    </location>
</feature>
<dbReference type="PANTHER" id="PTHR23531:SF1">
    <property type="entry name" value="QUINOLENE RESISTANCE PROTEIN NORA"/>
    <property type="match status" value="1"/>
</dbReference>
<comment type="subcellular location">
    <subcellularLocation>
        <location evidence="1">Cell membrane</location>
        <topology evidence="1">Multi-pass membrane protein</topology>
    </subcellularLocation>
</comment>
<evidence type="ECO:0000259" key="7">
    <source>
        <dbReference type="PROSITE" id="PS50850"/>
    </source>
</evidence>
<evidence type="ECO:0000256" key="1">
    <source>
        <dbReference type="ARBA" id="ARBA00004651"/>
    </source>
</evidence>
<dbReference type="Pfam" id="PF07690">
    <property type="entry name" value="MFS_1"/>
    <property type="match status" value="1"/>
</dbReference>
<feature type="transmembrane region" description="Helical" evidence="6">
    <location>
        <begin position="305"/>
        <end position="327"/>
    </location>
</feature>
<proteinExistence type="predicted"/>
<dbReference type="InterPro" id="IPR020846">
    <property type="entry name" value="MFS_dom"/>
</dbReference>
<feature type="transmembrane region" description="Helical" evidence="6">
    <location>
        <begin position="247"/>
        <end position="264"/>
    </location>
</feature>
<dbReference type="GO" id="GO:0022857">
    <property type="term" value="F:transmembrane transporter activity"/>
    <property type="evidence" value="ECO:0007669"/>
    <property type="project" value="InterPro"/>
</dbReference>
<dbReference type="STRING" id="861450.HMPREF0080_01185"/>
<evidence type="ECO:0000313" key="8">
    <source>
        <dbReference type="EMBL" id="EHM40607.1"/>
    </source>
</evidence>
<dbReference type="EMBL" id="AGCJ01000044">
    <property type="protein sequence ID" value="EHM40607.1"/>
    <property type="molecule type" value="Genomic_DNA"/>
</dbReference>
<sequence>MMAESSSLWTRNFILMTAANGLLFANFHSLVPTMAMYAASLGASGGEIGIITGIFAVSAIFVRFFTDELVRRWGRRLCFFGGLFCSVAATTGYVLFPEFHALLAARILHGFGFGLSTTFAAALAVEIVPPAHRGEGLGYFGLGNTISMGTAAAVGVAVLTSVGAFALFGLSTAFIILSIVLFRACLRGCCPPERNVCSGNPHIPLRERVVEPGTGIVALYSVIFGFGFGSVNTYLPLTALELGIEGSGMFFVIGTAFTFLSRLIGGKLYDRRGPFFVILPGAVLYAAALYIVIEAQNLPVLLGASVFYGLGAGLLMPSLMTWIFTLVSAERRNGASATFYNMMDLGTCLGIVLLGIRAGFTGYVKIFNIVFAVFVIFVMLIVATWYRKRHCRQG</sequence>
<gene>
    <name evidence="8" type="ORF">HMPREF0080_01185</name>
</gene>
<dbReference type="AlphaFoldDB" id="G9YHQ1"/>
<evidence type="ECO:0000256" key="3">
    <source>
        <dbReference type="ARBA" id="ARBA00022692"/>
    </source>
</evidence>
<keyword evidence="3 6" id="KW-0812">Transmembrane</keyword>
<evidence type="ECO:0000256" key="2">
    <source>
        <dbReference type="ARBA" id="ARBA00022448"/>
    </source>
</evidence>
<feature type="transmembrane region" description="Helical" evidence="6">
    <location>
        <begin position="276"/>
        <end position="293"/>
    </location>
</feature>